<gene>
    <name evidence="2" type="ORF">FocTR4_00010983</name>
</gene>
<feature type="transmembrane region" description="Helical" evidence="1">
    <location>
        <begin position="62"/>
        <end position="85"/>
    </location>
</feature>
<evidence type="ECO:0000313" key="2">
    <source>
        <dbReference type="EMBL" id="TXB96550.1"/>
    </source>
</evidence>
<dbReference type="EMBL" id="VMNF01000014">
    <property type="protein sequence ID" value="TXB96550.1"/>
    <property type="molecule type" value="Genomic_DNA"/>
</dbReference>
<dbReference type="Proteomes" id="UP000321331">
    <property type="component" value="Unassembled WGS sequence"/>
</dbReference>
<keyword evidence="1" id="KW-1133">Transmembrane helix</keyword>
<protein>
    <submittedName>
        <fullName evidence="2">Uncharacterized protein</fullName>
    </submittedName>
</protein>
<organism evidence="2 3">
    <name type="scientific">Fusarium oxysporum f. sp. cubense</name>
    <dbReference type="NCBI Taxonomy" id="61366"/>
    <lineage>
        <taxon>Eukaryota</taxon>
        <taxon>Fungi</taxon>
        <taxon>Dikarya</taxon>
        <taxon>Ascomycota</taxon>
        <taxon>Pezizomycotina</taxon>
        <taxon>Sordariomycetes</taxon>
        <taxon>Hypocreomycetidae</taxon>
        <taxon>Hypocreales</taxon>
        <taxon>Nectriaceae</taxon>
        <taxon>Fusarium</taxon>
        <taxon>Fusarium oxysporum species complex</taxon>
    </lineage>
</organism>
<evidence type="ECO:0000256" key="1">
    <source>
        <dbReference type="SAM" id="Phobius"/>
    </source>
</evidence>
<accession>A0A5C6SG86</accession>
<proteinExistence type="predicted"/>
<comment type="caution">
    <text evidence="2">The sequence shown here is derived from an EMBL/GenBank/DDBJ whole genome shotgun (WGS) entry which is preliminary data.</text>
</comment>
<sequence>MSSKNDVYSVEHDELPHLQVPMKHGTSPRPAQLIHTDATAHALHYNQQCERRRGLLKKTQRLCYLGVVPAGLFYAGPVLELPLIWQGD</sequence>
<evidence type="ECO:0000313" key="3">
    <source>
        <dbReference type="Proteomes" id="UP000321331"/>
    </source>
</evidence>
<keyword evidence="1" id="KW-0472">Membrane</keyword>
<name>A0A5C6SG86_FUSOC</name>
<reference evidence="2 3" key="1">
    <citation type="submission" date="2019-07" db="EMBL/GenBank/DDBJ databases">
        <title>The First High-Quality Draft Genome Sequence of the Causal Agent of the Current Panama Disease Epidemic.</title>
        <authorList>
            <person name="Warmington R.J."/>
            <person name="Kay W."/>
            <person name="Jeffries A."/>
            <person name="Bebber D."/>
            <person name="Moore K."/>
            <person name="Studholme D.J."/>
        </authorList>
    </citation>
    <scope>NUCLEOTIDE SEQUENCE [LARGE SCALE GENOMIC DNA]</scope>
    <source>
        <strain evidence="2 3">TR4</strain>
    </source>
</reference>
<dbReference type="AlphaFoldDB" id="A0A5C6SG86"/>
<keyword evidence="1" id="KW-0812">Transmembrane</keyword>